<feature type="compositionally biased region" description="Basic residues" evidence="2">
    <location>
        <begin position="534"/>
        <end position="544"/>
    </location>
</feature>
<dbReference type="Proteomes" id="UP000657918">
    <property type="component" value="Unassembled WGS sequence"/>
</dbReference>
<evidence type="ECO:0000313" key="5">
    <source>
        <dbReference type="Proteomes" id="UP000657918"/>
    </source>
</evidence>
<feature type="domain" description="Aminotransferase-like plant mobile" evidence="3">
    <location>
        <begin position="145"/>
        <end position="482"/>
    </location>
</feature>
<name>A0A835MQP3_9ROSI</name>
<dbReference type="Pfam" id="PF10536">
    <property type="entry name" value="PMD"/>
    <property type="match status" value="1"/>
</dbReference>
<keyword evidence="1" id="KW-0175">Coiled coil</keyword>
<dbReference type="AlphaFoldDB" id="A0A835MQP3"/>
<dbReference type="OrthoDB" id="837339at2759"/>
<accession>A0A835MQP3</accession>
<keyword evidence="5" id="KW-1185">Reference proteome</keyword>
<organism evidence="4 5">
    <name type="scientific">Salix dunnii</name>
    <dbReference type="NCBI Taxonomy" id="1413687"/>
    <lineage>
        <taxon>Eukaryota</taxon>
        <taxon>Viridiplantae</taxon>
        <taxon>Streptophyta</taxon>
        <taxon>Embryophyta</taxon>
        <taxon>Tracheophyta</taxon>
        <taxon>Spermatophyta</taxon>
        <taxon>Magnoliopsida</taxon>
        <taxon>eudicotyledons</taxon>
        <taxon>Gunneridae</taxon>
        <taxon>Pentapetalae</taxon>
        <taxon>rosids</taxon>
        <taxon>fabids</taxon>
        <taxon>Malpighiales</taxon>
        <taxon>Salicaceae</taxon>
        <taxon>Saliceae</taxon>
        <taxon>Salix</taxon>
    </lineage>
</organism>
<evidence type="ECO:0000256" key="1">
    <source>
        <dbReference type="SAM" id="Coils"/>
    </source>
</evidence>
<dbReference type="PANTHER" id="PTHR46033:SF65">
    <property type="entry name" value="AMINOTRANSFERASE-LIKE PLANT MOBILE DOMAIN-CONTAINING PROTEIN"/>
    <property type="match status" value="1"/>
</dbReference>
<reference evidence="4 5" key="1">
    <citation type="submission" date="2020-10" db="EMBL/GenBank/DDBJ databases">
        <title>Plant Genome Project.</title>
        <authorList>
            <person name="Zhang R.-G."/>
        </authorList>
    </citation>
    <scope>NUCLEOTIDE SEQUENCE [LARGE SCALE GENOMIC DNA]</scope>
    <source>
        <strain evidence="4">FAFU-HL-1</strain>
        <tissue evidence="4">Leaf</tissue>
    </source>
</reference>
<dbReference type="InterPro" id="IPR044824">
    <property type="entry name" value="MAIN-like"/>
</dbReference>
<comment type="caution">
    <text evidence="4">The sequence shown here is derived from an EMBL/GenBank/DDBJ whole genome shotgun (WGS) entry which is preliminary data.</text>
</comment>
<protein>
    <recommendedName>
        <fullName evidence="3">Aminotransferase-like plant mobile domain-containing protein</fullName>
    </recommendedName>
</protein>
<dbReference type="GO" id="GO:0010073">
    <property type="term" value="P:meristem maintenance"/>
    <property type="evidence" value="ECO:0007669"/>
    <property type="project" value="InterPro"/>
</dbReference>
<dbReference type="InterPro" id="IPR019557">
    <property type="entry name" value="AminoTfrase-like_pln_mobile"/>
</dbReference>
<feature type="compositionally biased region" description="Low complexity" evidence="2">
    <location>
        <begin position="583"/>
        <end position="594"/>
    </location>
</feature>
<sequence>MVNNSKISRICTVPSLLGDCGEIQELAVVSGAVNLEVQQAYESHDTTASLSSGSGSARCYKLGPCFDSPSSVEEDNKPVVARLSKYYPSEKAKLLVQNFSSLDSWHSWCKNSSPIVGWHLPDETYCKWVKKLEKRLEQKWRDLRIYEAIMLSTRRISFDSPLMSALMCFWDKSCNAFLLPEGPMGITMEDVVAITSCSPVGIELSTLGTDTPDAKNTYLGIGVTSYGNFASRAMALRDKEQEEMSFYLYWICKFIVCNRSVMVLKGFQCVAETIFHAKGPIALAPFLLALAYNCLGNILRADFSEHVSGPLWLVVLWAQAYFSPIAASSIATHLRSPRKQNSNSIYSYGDYIIFSQVQCEKTFEECFNYLTDNKRKRQGEEWNPFLKREFGADWFLNFTFHQKLTRDEKDAWKAVLIARDLPAYFSPPSFFLEPYSPNQFARQLGHLQSVPVPFYQTINQPWHSRNTVAANVLKHAEKDYFIRKSAMSQVNQIHWRPSSDHAFDFWWLWCWANVASYVSEAKKHFVSKFGNGPRKMHKKRRATRTQKLQRAPKRRARMVSALLEPSPKGGGSGKVEVEEEESSSSSSEEYPSSEDPVNTEHNQDAIGEGDFTPQQNHGPAVNVEQQRKKLKQYMDMSIESIYETDQLNNMERTVDAIYHHSGDALETPILGDLRKQLMGLKNKIPSLLSSINSVESECESLHKQNPDLPAKLNQEKLALQADESQLSELTSEAAILELEIQKLMEKKESVLSQKVSAAESAERRKQKIEGLKNIEENIKKAEYSCFQKRNEMSKVNATINATLMDAKRVDCPLMEPSYEGQASHARLKNLCSHAKVAEFQWKSRTSRKDKNGEICSVRVVCSKEGTASLGQKGQIHRGWGVMLG</sequence>
<evidence type="ECO:0000256" key="2">
    <source>
        <dbReference type="SAM" id="MobiDB-lite"/>
    </source>
</evidence>
<dbReference type="PANTHER" id="PTHR46033">
    <property type="entry name" value="PROTEIN MAIN-LIKE 2"/>
    <property type="match status" value="1"/>
</dbReference>
<dbReference type="EMBL" id="JADGMS010000013">
    <property type="protein sequence ID" value="KAF9669891.1"/>
    <property type="molecule type" value="Genomic_DNA"/>
</dbReference>
<feature type="region of interest" description="Disordered" evidence="2">
    <location>
        <begin position="528"/>
        <end position="626"/>
    </location>
</feature>
<proteinExistence type="predicted"/>
<evidence type="ECO:0000313" key="4">
    <source>
        <dbReference type="EMBL" id="KAF9669891.1"/>
    </source>
</evidence>
<feature type="coiled-coil region" evidence="1">
    <location>
        <begin position="712"/>
        <end position="791"/>
    </location>
</feature>
<gene>
    <name evidence="4" type="ORF">SADUNF_Sadunf13G0011700</name>
</gene>
<evidence type="ECO:0000259" key="3">
    <source>
        <dbReference type="Pfam" id="PF10536"/>
    </source>
</evidence>